<feature type="transmembrane region" description="Helical" evidence="1">
    <location>
        <begin position="163"/>
        <end position="181"/>
    </location>
</feature>
<sequence>MSPVRSLFLSALFALILLATFLWLYPQMPALVPVHWNAHGQINGYASPLKAVTTPLAVMALLALLTLVLPVISPRGFEIKPFMAAFVIVMLAGQAFVLIVTLGVLLNAAGHPAHSLVIRMLPLGVLLMIVGNYMGKLRKNFFVGIRTPWTLASDEVWGRTHRIAGWLFMLAGVIVIVANLVNAPLSLSIGVILAAASIPVVYSYVVYRRVERNH</sequence>
<proteinExistence type="predicted"/>
<feature type="transmembrane region" description="Helical" evidence="1">
    <location>
        <begin position="116"/>
        <end position="135"/>
    </location>
</feature>
<dbReference type="InterPro" id="IPR026272">
    <property type="entry name" value="SdpI"/>
</dbReference>
<dbReference type="Pfam" id="PF07853">
    <property type="entry name" value="DUF1648"/>
    <property type="match status" value="1"/>
</dbReference>
<evidence type="ECO:0000256" key="1">
    <source>
        <dbReference type="SAM" id="Phobius"/>
    </source>
</evidence>
<reference evidence="3 4" key="1">
    <citation type="submission" date="2018-12" db="EMBL/GenBank/DDBJ databases">
        <title>Dyella dinghuensis sp. nov. DHOA06 and Dyella choica sp. nov. 4M-K27, isolated from forest soil.</title>
        <authorList>
            <person name="Qiu L.-H."/>
            <person name="Gao Z.-H."/>
        </authorList>
    </citation>
    <scope>NUCLEOTIDE SEQUENCE [LARGE SCALE GENOMIC DNA]</scope>
    <source>
        <strain evidence="3 4">4M-K27</strain>
    </source>
</reference>
<evidence type="ECO:0000313" key="4">
    <source>
        <dbReference type="Proteomes" id="UP000274358"/>
    </source>
</evidence>
<dbReference type="Proteomes" id="UP000274358">
    <property type="component" value="Unassembled WGS sequence"/>
</dbReference>
<evidence type="ECO:0000313" key="3">
    <source>
        <dbReference type="EMBL" id="RUL72910.1"/>
    </source>
</evidence>
<dbReference type="InterPro" id="IPR025962">
    <property type="entry name" value="SdpI/YhfL"/>
</dbReference>
<dbReference type="PANTHER" id="PTHR37810">
    <property type="entry name" value="IMMUNITY PROTEIN SDPI"/>
    <property type="match status" value="1"/>
</dbReference>
<feature type="domain" description="DUF1648" evidence="2">
    <location>
        <begin position="12"/>
        <end position="56"/>
    </location>
</feature>
<keyword evidence="4" id="KW-1185">Reference proteome</keyword>
<dbReference type="PANTHER" id="PTHR37810:SF5">
    <property type="entry name" value="IMMUNITY PROTEIN SDPI"/>
    <property type="match status" value="1"/>
</dbReference>
<dbReference type="Pfam" id="PF13630">
    <property type="entry name" value="SdpI"/>
    <property type="match status" value="1"/>
</dbReference>
<protein>
    <submittedName>
        <fullName evidence="3">DUF1648 domain-containing protein</fullName>
    </submittedName>
</protein>
<dbReference type="PIRSF" id="PIRSF038959">
    <property type="entry name" value="SdpI"/>
    <property type="match status" value="1"/>
</dbReference>
<evidence type="ECO:0000259" key="2">
    <source>
        <dbReference type="Pfam" id="PF07853"/>
    </source>
</evidence>
<comment type="caution">
    <text evidence="3">The sequence shown here is derived from an EMBL/GenBank/DDBJ whole genome shotgun (WGS) entry which is preliminary data.</text>
</comment>
<gene>
    <name evidence="3" type="ORF">EKH80_16250</name>
</gene>
<dbReference type="EMBL" id="RYYV01000013">
    <property type="protein sequence ID" value="RUL72910.1"/>
    <property type="molecule type" value="Genomic_DNA"/>
</dbReference>
<keyword evidence="1" id="KW-1133">Transmembrane helix</keyword>
<feature type="transmembrane region" description="Helical" evidence="1">
    <location>
        <begin position="84"/>
        <end position="110"/>
    </location>
</feature>
<dbReference type="AlphaFoldDB" id="A0A432M2V2"/>
<keyword evidence="1" id="KW-0472">Membrane</keyword>
<feature type="transmembrane region" description="Helical" evidence="1">
    <location>
        <begin position="187"/>
        <end position="207"/>
    </location>
</feature>
<dbReference type="InterPro" id="IPR012867">
    <property type="entry name" value="DUF1648"/>
</dbReference>
<dbReference type="GO" id="GO:0009636">
    <property type="term" value="P:response to toxic substance"/>
    <property type="evidence" value="ECO:0007669"/>
    <property type="project" value="TreeGrafter"/>
</dbReference>
<name>A0A432M2V2_9GAMM</name>
<organism evidence="3 4">
    <name type="scientific">Dyella choica</name>
    <dbReference type="NCBI Taxonomy" id="1927959"/>
    <lineage>
        <taxon>Bacteria</taxon>
        <taxon>Pseudomonadati</taxon>
        <taxon>Pseudomonadota</taxon>
        <taxon>Gammaproteobacteria</taxon>
        <taxon>Lysobacterales</taxon>
        <taxon>Rhodanobacteraceae</taxon>
        <taxon>Dyella</taxon>
    </lineage>
</organism>
<keyword evidence="1" id="KW-0812">Transmembrane</keyword>
<feature type="transmembrane region" description="Helical" evidence="1">
    <location>
        <begin position="56"/>
        <end position="72"/>
    </location>
</feature>
<accession>A0A432M2V2</accession>